<evidence type="ECO:0000313" key="3">
    <source>
        <dbReference type="Proteomes" id="UP000195521"/>
    </source>
</evidence>
<keyword evidence="1" id="KW-0812">Transmembrane</keyword>
<name>A0A1Y1JHL7_PLAGO</name>
<comment type="caution">
    <text evidence="2">The sequence shown here is derived from an EMBL/GenBank/DDBJ whole genome shotgun (WGS) entry which is preliminary data.</text>
</comment>
<dbReference type="RefSeq" id="XP_028544618.1">
    <property type="nucleotide sequence ID" value="XM_028688817.1"/>
</dbReference>
<dbReference type="OrthoDB" id="389438at2759"/>
<dbReference type="AlphaFoldDB" id="A0A1Y1JHL7"/>
<feature type="transmembrane region" description="Helical" evidence="1">
    <location>
        <begin position="141"/>
        <end position="161"/>
    </location>
</feature>
<dbReference type="EMBL" id="BDQF01000013">
    <property type="protein sequence ID" value="GAW82029.1"/>
    <property type="molecule type" value="Genomic_DNA"/>
</dbReference>
<gene>
    <name evidence="2" type="ORF">PGO_120210</name>
</gene>
<keyword evidence="3" id="KW-1185">Reference proteome</keyword>
<sequence>MLCINHYRNNVFLQPSVSKNLENTFKLGDISGIQTDRILAKHEVKKNTKHCKLREQKFANGKNMRTKNEEDKTQTYKNTKKEVLSELDTYMRSYVSRYEKRKGLENLDCFCEKKVFDIIDKIDKARKSNNKKLKKKLHLKYRFCFVTTCLIPFLGLIFPILDNIKFNTTTSGSTGSCKSILCAAGISVPNHLLKFYYIHYYNFIYIFSLCVYAEQCIHLCLLERTI</sequence>
<dbReference type="GeneID" id="39748761"/>
<keyword evidence="1" id="KW-1133">Transmembrane helix</keyword>
<evidence type="ECO:0000313" key="2">
    <source>
        <dbReference type="EMBL" id="GAW82029.1"/>
    </source>
</evidence>
<dbReference type="Proteomes" id="UP000195521">
    <property type="component" value="Unassembled WGS sequence"/>
</dbReference>
<organism evidence="2 3">
    <name type="scientific">Plasmodium gonderi</name>
    <dbReference type="NCBI Taxonomy" id="77519"/>
    <lineage>
        <taxon>Eukaryota</taxon>
        <taxon>Sar</taxon>
        <taxon>Alveolata</taxon>
        <taxon>Apicomplexa</taxon>
        <taxon>Aconoidasida</taxon>
        <taxon>Haemosporida</taxon>
        <taxon>Plasmodiidae</taxon>
        <taxon>Plasmodium</taxon>
        <taxon>Plasmodium (Plasmodium)</taxon>
    </lineage>
</organism>
<reference evidence="3" key="1">
    <citation type="submission" date="2017-04" db="EMBL/GenBank/DDBJ databases">
        <title>Plasmodium gonderi genome.</title>
        <authorList>
            <person name="Arisue N."/>
            <person name="Honma H."/>
            <person name="Kawai S."/>
            <person name="Tougan T."/>
            <person name="Tanabe K."/>
            <person name="Horii T."/>
        </authorList>
    </citation>
    <scope>NUCLEOTIDE SEQUENCE [LARGE SCALE GENOMIC DNA]</scope>
    <source>
        <strain evidence="3">ATCC 30045</strain>
    </source>
</reference>
<accession>A0A1Y1JHL7</accession>
<proteinExistence type="predicted"/>
<feature type="transmembrane region" description="Helical" evidence="1">
    <location>
        <begin position="200"/>
        <end position="222"/>
    </location>
</feature>
<evidence type="ECO:0000256" key="1">
    <source>
        <dbReference type="SAM" id="Phobius"/>
    </source>
</evidence>
<dbReference type="InterPro" id="IPR022139">
    <property type="entry name" value="Fam-L/Fam-M-like_plasmodium"/>
</dbReference>
<keyword evidence="1" id="KW-0472">Membrane</keyword>
<protein>
    <submittedName>
        <fullName evidence="2">Variable surface protein</fullName>
    </submittedName>
</protein>
<dbReference type="Pfam" id="PF12420">
    <property type="entry name" value="DUF3671"/>
    <property type="match status" value="1"/>
</dbReference>